<organism evidence="7">
    <name type="scientific">Lichtheimia ramosa</name>
    <dbReference type="NCBI Taxonomy" id="688394"/>
    <lineage>
        <taxon>Eukaryota</taxon>
        <taxon>Fungi</taxon>
        <taxon>Fungi incertae sedis</taxon>
        <taxon>Mucoromycota</taxon>
        <taxon>Mucoromycotina</taxon>
        <taxon>Mucoromycetes</taxon>
        <taxon>Mucorales</taxon>
        <taxon>Lichtheimiaceae</taxon>
        <taxon>Lichtheimia</taxon>
    </lineage>
</organism>
<proteinExistence type="predicted"/>
<dbReference type="InterPro" id="IPR036322">
    <property type="entry name" value="WD40_repeat_dom_sf"/>
</dbReference>
<dbReference type="InterPro" id="IPR019775">
    <property type="entry name" value="WD40_repeat_CS"/>
</dbReference>
<dbReference type="PROSITE" id="PS50082">
    <property type="entry name" value="WD_REPEATS_2"/>
    <property type="match status" value="7"/>
</dbReference>
<feature type="repeat" description="WD" evidence="5">
    <location>
        <begin position="468"/>
        <end position="501"/>
    </location>
</feature>
<evidence type="ECO:0000256" key="3">
    <source>
        <dbReference type="ARBA" id="ARBA00022737"/>
    </source>
</evidence>
<dbReference type="InterPro" id="IPR001632">
    <property type="entry name" value="WD40_G-protein_beta-like"/>
</dbReference>
<dbReference type="EMBL" id="LK023379">
    <property type="protein sequence ID" value="CDS13533.1"/>
    <property type="molecule type" value="Genomic_DNA"/>
</dbReference>
<dbReference type="OrthoDB" id="10267436at2759"/>
<feature type="repeat" description="WD" evidence="5">
    <location>
        <begin position="155"/>
        <end position="196"/>
    </location>
</feature>
<dbReference type="PROSITE" id="PS50294">
    <property type="entry name" value="WD_REPEATS_REGION"/>
    <property type="match status" value="7"/>
</dbReference>
<reference evidence="7" key="1">
    <citation type="journal article" date="2014" name="Genome Announc.">
        <title>De novo whole-genome sequence and genome annotation of Lichtheimia ramosa.</title>
        <authorList>
            <person name="Linde J."/>
            <person name="Schwartze V."/>
            <person name="Binder U."/>
            <person name="Lass-Florl C."/>
            <person name="Voigt K."/>
            <person name="Horn F."/>
        </authorList>
    </citation>
    <scope>NUCLEOTIDE SEQUENCE</scope>
    <source>
        <strain evidence="7">JMRC FSU:6197</strain>
    </source>
</reference>
<dbReference type="Pfam" id="PF00400">
    <property type="entry name" value="WD40"/>
    <property type="match status" value="7"/>
</dbReference>
<dbReference type="InterPro" id="IPR012972">
    <property type="entry name" value="NLE"/>
</dbReference>
<gene>
    <name evidence="7" type="ORF">LRAMOSA05709</name>
</gene>
<feature type="repeat" description="WD" evidence="5">
    <location>
        <begin position="384"/>
        <end position="425"/>
    </location>
</feature>
<keyword evidence="3" id="KW-0677">Repeat</keyword>
<dbReference type="Gene3D" id="2.130.10.10">
    <property type="entry name" value="YVTN repeat-like/Quinoprotein amine dehydrogenase"/>
    <property type="match status" value="1"/>
</dbReference>
<evidence type="ECO:0000256" key="5">
    <source>
        <dbReference type="PROSITE-ProRule" id="PRU00221"/>
    </source>
</evidence>
<dbReference type="PANTHER" id="PTHR19848:SF0">
    <property type="entry name" value="NOTCHLESS PROTEIN HOMOLOG 1"/>
    <property type="match status" value="1"/>
</dbReference>
<name>A0A077X2R3_9FUNG</name>
<dbReference type="InterPro" id="IPR001680">
    <property type="entry name" value="WD40_rpt"/>
</dbReference>
<dbReference type="PRINTS" id="PR00319">
    <property type="entry name" value="GPROTEINB"/>
</dbReference>
<dbReference type="InterPro" id="IPR015943">
    <property type="entry name" value="WD40/YVTN_repeat-like_dom_sf"/>
</dbReference>
<dbReference type="AlphaFoldDB" id="A0A077X2R3"/>
<feature type="repeat" description="WD" evidence="5">
    <location>
        <begin position="245"/>
        <end position="276"/>
    </location>
</feature>
<dbReference type="CDD" id="cd00200">
    <property type="entry name" value="WD40"/>
    <property type="match status" value="1"/>
</dbReference>
<dbReference type="SMART" id="SM00320">
    <property type="entry name" value="WD40"/>
    <property type="match status" value="8"/>
</dbReference>
<dbReference type="PRINTS" id="PR00320">
    <property type="entry name" value="GPROTEINBRPT"/>
</dbReference>
<dbReference type="GO" id="GO:0110136">
    <property type="term" value="P:protein-RNA complex remodeling"/>
    <property type="evidence" value="ECO:0007669"/>
    <property type="project" value="EnsemblFungi"/>
</dbReference>
<evidence type="ECO:0000256" key="2">
    <source>
        <dbReference type="ARBA" id="ARBA00022574"/>
    </source>
</evidence>
<evidence type="ECO:0000313" key="7">
    <source>
        <dbReference type="EMBL" id="CDS13533.1"/>
    </source>
</evidence>
<feature type="domain" description="NLE" evidence="6">
    <location>
        <begin position="21"/>
        <end position="78"/>
    </location>
</feature>
<dbReference type="PROSITE" id="PS00678">
    <property type="entry name" value="WD_REPEATS_1"/>
    <property type="match status" value="2"/>
</dbReference>
<dbReference type="PANTHER" id="PTHR19848">
    <property type="entry name" value="WD40 REPEAT PROTEIN"/>
    <property type="match status" value="1"/>
</dbReference>
<dbReference type="SUPFAM" id="SSF50978">
    <property type="entry name" value="WD40 repeat-like"/>
    <property type="match status" value="1"/>
</dbReference>
<dbReference type="Pfam" id="PF08154">
    <property type="entry name" value="NLE"/>
    <property type="match status" value="1"/>
</dbReference>
<accession>A0A077X2R3</accession>
<keyword evidence="4" id="KW-0539">Nucleus</keyword>
<feature type="repeat" description="WD" evidence="5">
    <location>
        <begin position="426"/>
        <end position="460"/>
    </location>
</feature>
<dbReference type="InterPro" id="IPR020472">
    <property type="entry name" value="WD40_PAC1"/>
</dbReference>
<dbReference type="GO" id="GO:0000027">
    <property type="term" value="P:ribosomal large subunit assembly"/>
    <property type="evidence" value="ECO:0007669"/>
    <property type="project" value="EnsemblFungi"/>
</dbReference>
<dbReference type="GO" id="GO:0005730">
    <property type="term" value="C:nucleolus"/>
    <property type="evidence" value="ECO:0007669"/>
    <property type="project" value="UniProtKB-SubCell"/>
</dbReference>
<feature type="repeat" description="WD" evidence="5">
    <location>
        <begin position="113"/>
        <end position="154"/>
    </location>
</feature>
<sequence length="501" mass="55474">MPAKKKSAIPTVEPMPEGTMIVAQFKSADGEATGPPLNLPGDATPEQLELLLNQLLNQSEDPLPYSFHVGEDEIVKSLWVDRKDKSTEDAITIVYQPQAVFRVRAVTRCTSTLSGHTEAVLSCSFSPDGSKLATGSGDATVRIWDLNTETPQFTLKGHKSWVLSIAWSPDGKTLASGSMDNTVRLWDPKTGKSLGDGLRGHTKWITSLAWEPYHLNSKANRLASSSKDHTVRVWDTVLRRMVMSISGHTAAVTCVKWGGEGLIYTASQDKTIKVWNSSGMLVKTLQGHGHWVNTLALNTDFVLRTGPFDHTCKRHATEEEAKAAALKRYKEFKGNRPERLVSGSDDFTMFFWEPETSKKPLARMTGLWTERITQSSHQLILYSQLGHQKLVNHVSFSPDGRYIASASFDTSVKLWDGATGKFIGNLRGHVGSVYQVCWSSDSRMLLSGSKDSTLKVWDIKKLKIKLDLPGHLDEVFAVDWSPGGDKVASGGKDKQLKIWRH</sequence>
<keyword evidence="2 5" id="KW-0853">WD repeat</keyword>
<evidence type="ECO:0000256" key="1">
    <source>
        <dbReference type="ARBA" id="ARBA00004604"/>
    </source>
</evidence>
<evidence type="ECO:0000259" key="6">
    <source>
        <dbReference type="Pfam" id="PF08154"/>
    </source>
</evidence>
<feature type="repeat" description="WD" evidence="5">
    <location>
        <begin position="198"/>
        <end position="244"/>
    </location>
</feature>
<protein>
    <recommendedName>
        <fullName evidence="6">NLE domain-containing protein</fullName>
    </recommendedName>
</protein>
<comment type="subcellular location">
    <subcellularLocation>
        <location evidence="1">Nucleus</location>
        <location evidence="1">Nucleolus</location>
    </subcellularLocation>
</comment>
<evidence type="ECO:0000256" key="4">
    <source>
        <dbReference type="ARBA" id="ARBA00023242"/>
    </source>
</evidence>